<dbReference type="eggNOG" id="ENOG502T1JW">
    <property type="taxonomic scope" value="Eukaryota"/>
</dbReference>
<evidence type="ECO:0000313" key="4">
    <source>
        <dbReference type="EMBL" id="KNC75629.1"/>
    </source>
</evidence>
<keyword evidence="2" id="KW-0129">CBS domain</keyword>
<dbReference type="InterPro" id="IPR050511">
    <property type="entry name" value="AMPK_gamma/SDS23_families"/>
</dbReference>
<evidence type="ECO:0000259" key="3">
    <source>
        <dbReference type="SMART" id="SM00116"/>
    </source>
</evidence>
<gene>
    <name evidence="4" type="ORF">SARC_11849</name>
</gene>
<reference evidence="4 5" key="1">
    <citation type="submission" date="2011-02" db="EMBL/GenBank/DDBJ databases">
        <title>The Genome Sequence of Sphaeroforma arctica JP610.</title>
        <authorList>
            <consortium name="The Broad Institute Genome Sequencing Platform"/>
            <person name="Russ C."/>
            <person name="Cuomo C."/>
            <person name="Young S.K."/>
            <person name="Zeng Q."/>
            <person name="Gargeya S."/>
            <person name="Alvarado L."/>
            <person name="Berlin A."/>
            <person name="Chapman S.B."/>
            <person name="Chen Z."/>
            <person name="Freedman E."/>
            <person name="Gellesch M."/>
            <person name="Goldberg J."/>
            <person name="Griggs A."/>
            <person name="Gujja S."/>
            <person name="Heilman E."/>
            <person name="Heiman D."/>
            <person name="Howarth C."/>
            <person name="Mehta T."/>
            <person name="Neiman D."/>
            <person name="Pearson M."/>
            <person name="Roberts A."/>
            <person name="Saif S."/>
            <person name="Shea T."/>
            <person name="Shenoy N."/>
            <person name="Sisk P."/>
            <person name="Stolte C."/>
            <person name="Sykes S."/>
            <person name="White J."/>
            <person name="Yandava C."/>
            <person name="Burger G."/>
            <person name="Gray M.W."/>
            <person name="Holland P.W.H."/>
            <person name="King N."/>
            <person name="Lang F.B.F."/>
            <person name="Roger A.J."/>
            <person name="Ruiz-Trillo I."/>
            <person name="Haas B."/>
            <person name="Nusbaum C."/>
            <person name="Birren B."/>
        </authorList>
    </citation>
    <scope>NUCLEOTIDE SEQUENCE [LARGE SCALE GENOMIC DNA]</scope>
    <source>
        <strain evidence="4 5">JP610</strain>
    </source>
</reference>
<keyword evidence="1" id="KW-0677">Repeat</keyword>
<dbReference type="SUPFAM" id="SSF54631">
    <property type="entry name" value="CBS-domain pair"/>
    <property type="match status" value="2"/>
</dbReference>
<dbReference type="InterPro" id="IPR046342">
    <property type="entry name" value="CBS_dom_sf"/>
</dbReference>
<dbReference type="Proteomes" id="UP000054560">
    <property type="component" value="Unassembled WGS sequence"/>
</dbReference>
<dbReference type="PANTHER" id="PTHR13780">
    <property type="entry name" value="AMP-ACTIVATED PROTEIN KINASE, GAMMA REGULATORY SUBUNIT"/>
    <property type="match status" value="1"/>
</dbReference>
<accession>A0A0L0FFT6</accession>
<name>A0A0L0FFT6_9EUKA</name>
<dbReference type="Gene3D" id="3.10.580.10">
    <property type="entry name" value="CBS-domain"/>
    <property type="match status" value="2"/>
</dbReference>
<evidence type="ECO:0000256" key="1">
    <source>
        <dbReference type="ARBA" id="ARBA00022737"/>
    </source>
</evidence>
<feature type="domain" description="CBS" evidence="3">
    <location>
        <begin position="55"/>
        <end position="102"/>
    </location>
</feature>
<keyword evidence="5" id="KW-1185">Reference proteome</keyword>
<dbReference type="RefSeq" id="XP_014149531.1">
    <property type="nucleotide sequence ID" value="XM_014294056.1"/>
</dbReference>
<dbReference type="GeneID" id="25912353"/>
<evidence type="ECO:0000313" key="5">
    <source>
        <dbReference type="Proteomes" id="UP000054560"/>
    </source>
</evidence>
<feature type="domain" description="CBS" evidence="3">
    <location>
        <begin position="190"/>
        <end position="237"/>
    </location>
</feature>
<dbReference type="OrthoDB" id="449052at2759"/>
<dbReference type="SMART" id="SM00116">
    <property type="entry name" value="CBS"/>
    <property type="match status" value="3"/>
</dbReference>
<sequence>MLDQDVKSLPIRNATDTAWIGMVDCISISEYLSSATSDDAFLEPLLGNVRLWEWDEVTTNANEHLEAVVHHMVFNFCHSLMAVDGDNIIGYITQQSVTALLDQHLDAIYDESDETLQHLGFVTGRILTCQKTDTVRTCMQTLKDKHFQSIAIVDAYGKLVSEFSSSTIRSITSVAEMDVPLEDSDQYRPWVLTCLPKSTIREVIRTLVINDLYRQYIVEAGRPVGVVTLSGILAKISQL</sequence>
<dbReference type="STRING" id="667725.A0A0L0FFT6"/>
<evidence type="ECO:0000256" key="2">
    <source>
        <dbReference type="ARBA" id="ARBA00023122"/>
    </source>
</evidence>
<feature type="domain" description="CBS" evidence="3">
    <location>
        <begin position="125"/>
        <end position="173"/>
    </location>
</feature>
<organism evidence="4 5">
    <name type="scientific">Sphaeroforma arctica JP610</name>
    <dbReference type="NCBI Taxonomy" id="667725"/>
    <lineage>
        <taxon>Eukaryota</taxon>
        <taxon>Ichthyosporea</taxon>
        <taxon>Ichthyophonida</taxon>
        <taxon>Sphaeroforma</taxon>
    </lineage>
</organism>
<dbReference type="PANTHER" id="PTHR13780:SF128">
    <property type="entry name" value="CBS DOMAIN-CONTAINING PROTEIN"/>
    <property type="match status" value="1"/>
</dbReference>
<dbReference type="Pfam" id="PF00571">
    <property type="entry name" value="CBS"/>
    <property type="match status" value="1"/>
</dbReference>
<proteinExistence type="predicted"/>
<dbReference type="AlphaFoldDB" id="A0A0L0FFT6"/>
<dbReference type="InterPro" id="IPR000644">
    <property type="entry name" value="CBS_dom"/>
</dbReference>
<protein>
    <recommendedName>
        <fullName evidence="3">CBS domain-containing protein</fullName>
    </recommendedName>
</protein>
<dbReference type="EMBL" id="KQ243511">
    <property type="protein sequence ID" value="KNC75629.1"/>
    <property type="molecule type" value="Genomic_DNA"/>
</dbReference>